<feature type="compositionally biased region" description="Basic and acidic residues" evidence="2">
    <location>
        <begin position="865"/>
        <end position="906"/>
    </location>
</feature>
<dbReference type="NCBIfam" id="TIGR01168">
    <property type="entry name" value="YSIRK_signal"/>
    <property type="match status" value="1"/>
</dbReference>
<organism evidence="4 5">
    <name type="scientific">Gemelliphila palaticanis</name>
    <dbReference type="NCBI Taxonomy" id="81950"/>
    <lineage>
        <taxon>Bacteria</taxon>
        <taxon>Bacillati</taxon>
        <taxon>Bacillota</taxon>
        <taxon>Bacilli</taxon>
        <taxon>Bacillales</taxon>
        <taxon>Gemellaceae</taxon>
        <taxon>Gemelliphila</taxon>
    </lineage>
</organism>
<feature type="compositionally biased region" description="Basic and acidic residues" evidence="2">
    <location>
        <begin position="801"/>
        <end position="821"/>
    </location>
</feature>
<keyword evidence="1" id="KW-0732">Signal</keyword>
<dbReference type="Proteomes" id="UP000531840">
    <property type="component" value="Unassembled WGS sequence"/>
</dbReference>
<name>A0ABX2SXU1_9BACL</name>
<evidence type="ECO:0000313" key="5">
    <source>
        <dbReference type="Proteomes" id="UP000531840"/>
    </source>
</evidence>
<feature type="domain" description="YSIRK Gram-positive signal peptide" evidence="3">
    <location>
        <begin position="4"/>
        <end position="26"/>
    </location>
</feature>
<accession>A0ABX2SXU1</accession>
<evidence type="ECO:0000256" key="1">
    <source>
        <dbReference type="ARBA" id="ARBA00022729"/>
    </source>
</evidence>
<dbReference type="PANTHER" id="PTHR24216:SF65">
    <property type="entry name" value="PAXILLIN-LIKE PROTEIN 1"/>
    <property type="match status" value="1"/>
</dbReference>
<evidence type="ECO:0000313" key="4">
    <source>
        <dbReference type="EMBL" id="NYS46995.1"/>
    </source>
</evidence>
<dbReference type="RefSeq" id="WP_179940409.1">
    <property type="nucleotide sequence ID" value="NZ_JACBYF010000003.1"/>
</dbReference>
<dbReference type="PANTHER" id="PTHR24216">
    <property type="entry name" value="PAXILLIN-RELATED"/>
    <property type="match status" value="1"/>
</dbReference>
<keyword evidence="5" id="KW-1185">Reference proteome</keyword>
<feature type="region of interest" description="Disordered" evidence="2">
    <location>
        <begin position="785"/>
        <end position="1043"/>
    </location>
</feature>
<evidence type="ECO:0000259" key="3">
    <source>
        <dbReference type="Pfam" id="PF04650"/>
    </source>
</evidence>
<proteinExistence type="predicted"/>
<feature type="compositionally biased region" description="Basic and acidic residues" evidence="2">
    <location>
        <begin position="916"/>
        <end position="941"/>
    </location>
</feature>
<protein>
    <submittedName>
        <fullName evidence="4">YSIRK-type signal peptide-containing protein</fullName>
    </submittedName>
</protein>
<sequence>MEFNKHERFSIRKFKVGVASALLGAFTIMLSANTVDIVNINTVNIASANESAIISGSAEQTKRQEVINELLAKLEVEWKNILANAHSLTIEEYEKAVSDKNILTEAIKNKINSTKDDASLNLEKNNFIGAISIFRDRSAYPVKKTEAKKQIESAYKNKKVEIASSAELSKELEEIKATALHAVESAEANIDVDNVRIEYVEKINSLKVLTEEDKKFEESKSNKIAELLKVLELKWKEVEENRTQNKYTIEEYNNLLEKKEALIIKIKEEILKASNSAELDTNYNYLTTPVFNFEAYIKPVVKIKAIEELNSIYSSKKTQLQSSEYLTNRLESLKLEAENKINKAEFNYEVDDLKNNYNERINSLSVGSEDKEKLNEQKDIFLADLLSKLELKWQEIESIDYLRTLEESSYAVDKKLKLEKNIKNAIKEANDLDSLDIKVKSYGDAISTLDLLIGEPKVKPNAIIEIEEAYKQQKDKLIKDFINLPKLETLKEEAIEAIKRANHEGEILAEKDSYKTKILKLEKSTELKYLETIEEEASRKRGLVSSSISITDENKKNAEREILNILTNFKEKITSKKYKNELESLLEKAKKDINNVSLRLNLPSITKEVDNLMSKPESLDSSFDLESSLLNRLRSDLFQLYKTQGRIFGDGTNFIGLNYLKQNNTNNNAIIRFYENYVYESIAETIISDIKLNLEKNNNAKEIQKIILEIESANKSYAEKLTKDYNNFGINTFELSAEKLDSVLNLFTNQIKYIKDIIPKLDNLNEKLKSSKNVTADDAKKILGLAKEQPKAPENQTEVESTPKEQPKAPKTESTPKEQPKAPENQPETDSTPKEQPKAPENQPETDSTPKEQPKAPENQPEIESTPKEQPKSPKKQPEIESTPKEQPKTPEKQPEVESTPKEQPKAPENQPETDSTPKEQPKAPEKQPEVESTPKEEPKAPENQPETESTPKEQPKTPENQPEVESTPKEQPKTPEKQPETDSKPKEQPKTPEKQPEVESTPKEQPKAPENQPEADSTPKEEPKAPEKQPETDSTPKENIINQELVKEIGDFTIKVIIKDSKKYDLKVNDVTDENKDFLLSKINNSSSRIKVFDLELLDFNNKNIVKTNKERTVKIVVSEDLSNKDVKIYYINKETGEFILIDSNVLGNTIAFDTNHFSSYGLVISDKKQVNKSLSNKKLLPNTGGNADNKISFVGLSLLILFSIKRKYKN</sequence>
<feature type="compositionally biased region" description="Basic and acidic residues" evidence="2">
    <location>
        <begin position="967"/>
        <end position="1008"/>
    </location>
</feature>
<gene>
    <name evidence="4" type="ORF">HZY85_02155</name>
</gene>
<feature type="compositionally biased region" description="Basic and acidic residues" evidence="2">
    <location>
        <begin position="1018"/>
        <end position="1037"/>
    </location>
</feature>
<dbReference type="InterPro" id="IPR005877">
    <property type="entry name" value="YSIRK_signal_dom"/>
</dbReference>
<reference evidence="4 5" key="1">
    <citation type="submission" date="2020-07" db="EMBL/GenBank/DDBJ databases">
        <title>MOT database genomes.</title>
        <authorList>
            <person name="Joseph S."/>
            <person name="Aduse-Opoku J."/>
            <person name="Hashim A."/>
            <person name="Wade W."/>
            <person name="Curtis M."/>
        </authorList>
    </citation>
    <scope>NUCLEOTIDE SEQUENCE [LARGE SCALE GENOMIC DNA]</scope>
    <source>
        <strain evidence="4 5">CIP 106318</strain>
    </source>
</reference>
<dbReference type="EMBL" id="JACBYF010000003">
    <property type="protein sequence ID" value="NYS46995.1"/>
    <property type="molecule type" value="Genomic_DNA"/>
</dbReference>
<comment type="caution">
    <text evidence="4">The sequence shown here is derived from an EMBL/GenBank/DDBJ whole genome shotgun (WGS) entry which is preliminary data.</text>
</comment>
<evidence type="ECO:0000256" key="2">
    <source>
        <dbReference type="SAM" id="MobiDB-lite"/>
    </source>
</evidence>
<dbReference type="Pfam" id="PF04650">
    <property type="entry name" value="YSIRK_signal"/>
    <property type="match status" value="1"/>
</dbReference>